<dbReference type="EMBL" id="LKCW01000127">
    <property type="protein sequence ID" value="KPM38672.1"/>
    <property type="molecule type" value="Genomic_DNA"/>
</dbReference>
<evidence type="ECO:0000313" key="2">
    <source>
        <dbReference type="EMBL" id="KPM38672.1"/>
    </source>
</evidence>
<evidence type="ECO:0000313" key="3">
    <source>
        <dbReference type="Proteomes" id="UP000050424"/>
    </source>
</evidence>
<name>A0A0P7BDT8_9HYPO</name>
<organism evidence="2 3">
    <name type="scientific">Neonectria ditissima</name>
    <dbReference type="NCBI Taxonomy" id="78410"/>
    <lineage>
        <taxon>Eukaryota</taxon>
        <taxon>Fungi</taxon>
        <taxon>Dikarya</taxon>
        <taxon>Ascomycota</taxon>
        <taxon>Pezizomycotina</taxon>
        <taxon>Sordariomycetes</taxon>
        <taxon>Hypocreomycetidae</taxon>
        <taxon>Hypocreales</taxon>
        <taxon>Nectriaceae</taxon>
        <taxon>Neonectria</taxon>
    </lineage>
</organism>
<sequence length="370" mass="42465">MEREDLEAFSKVLHEVARCAHDQRVPFYTIKEGDHHHVLSRAIKNVLGTELAIFTYAQIIDGLPTADVAWDRRLPGISGDHPIDDVHEELCPGAMDKAREFYANWDPSILKFDPKVVEAYNHAEPGSKPFNLRLVELVAVSLHQIGVTLFKLDLRLHNGDIESITNWRMPLSDGMIAVPARPTLFNHPAYMDYDIYPEGLADAVGYWAEDRIIGGVSVFDRRPQADPLNPPNLFLHPCRDHVTDRVCQLRDEQQQALVDFFLSDDPSSVCPLPVLIDVQNQVRFDWMTAHTTDLIYRDIWERKPLERDDLNFMLRRPRADLDYPEIRQMIYHVNAQLGIPLPTEDRSPSLPPGQTTEKEERHNLNESSTR</sequence>
<dbReference type="Proteomes" id="UP000050424">
    <property type="component" value="Unassembled WGS sequence"/>
</dbReference>
<keyword evidence="3" id="KW-1185">Reference proteome</keyword>
<proteinExistence type="predicted"/>
<dbReference type="OrthoDB" id="5346581at2759"/>
<accession>A0A0P7BDT8</accession>
<gene>
    <name evidence="2" type="ORF">AK830_g7870</name>
</gene>
<reference evidence="2 3" key="1">
    <citation type="submission" date="2015-09" db="EMBL/GenBank/DDBJ databases">
        <title>Draft genome of a European isolate of the apple canker pathogen Neonectria ditissima.</title>
        <authorList>
            <person name="Gomez-Cortecero A."/>
            <person name="Harrison R.J."/>
            <person name="Armitage A.D."/>
        </authorList>
    </citation>
    <scope>NUCLEOTIDE SEQUENCE [LARGE SCALE GENOMIC DNA]</scope>
    <source>
        <strain evidence="2 3">R09/05</strain>
    </source>
</reference>
<comment type="caution">
    <text evidence="2">The sequence shown here is derived from an EMBL/GenBank/DDBJ whole genome shotgun (WGS) entry which is preliminary data.</text>
</comment>
<feature type="compositionally biased region" description="Basic and acidic residues" evidence="1">
    <location>
        <begin position="356"/>
        <end position="370"/>
    </location>
</feature>
<protein>
    <submittedName>
        <fullName evidence="2">Uncharacterized protein</fullName>
    </submittedName>
</protein>
<evidence type="ECO:0000256" key="1">
    <source>
        <dbReference type="SAM" id="MobiDB-lite"/>
    </source>
</evidence>
<feature type="region of interest" description="Disordered" evidence="1">
    <location>
        <begin position="340"/>
        <end position="370"/>
    </location>
</feature>
<dbReference type="AlphaFoldDB" id="A0A0P7BDT8"/>